<protein>
    <recommendedName>
        <fullName evidence="3">Lipoprotein</fullName>
    </recommendedName>
</protein>
<dbReference type="EMBL" id="JAJADR010000006">
    <property type="protein sequence ID" value="MCB2410185.1"/>
    <property type="molecule type" value="Genomic_DNA"/>
</dbReference>
<reference evidence="1" key="1">
    <citation type="submission" date="2021-10" db="EMBL/GenBank/DDBJ databases">
        <authorList>
            <person name="Dean J.D."/>
            <person name="Kim M.K."/>
            <person name="Newey C.N."/>
            <person name="Stoker T.S."/>
            <person name="Thompson D.W."/>
            <person name="Grose J.H."/>
        </authorList>
    </citation>
    <scope>NUCLEOTIDE SEQUENCE</scope>
    <source>
        <strain evidence="1">BT178</strain>
    </source>
</reference>
<dbReference type="Proteomes" id="UP001165296">
    <property type="component" value="Unassembled WGS sequence"/>
</dbReference>
<comment type="caution">
    <text evidence="1">The sequence shown here is derived from an EMBL/GenBank/DDBJ whole genome shotgun (WGS) entry which is preliminary data.</text>
</comment>
<evidence type="ECO:0000313" key="2">
    <source>
        <dbReference type="Proteomes" id="UP001165296"/>
    </source>
</evidence>
<accession>A0ABS8AWJ8</accession>
<gene>
    <name evidence="1" type="ORF">LGH74_19495</name>
</gene>
<evidence type="ECO:0000313" key="1">
    <source>
        <dbReference type="EMBL" id="MCB2410185.1"/>
    </source>
</evidence>
<keyword evidence="2" id="KW-1185">Reference proteome</keyword>
<evidence type="ECO:0008006" key="3">
    <source>
        <dbReference type="Google" id="ProtNLM"/>
    </source>
</evidence>
<proteinExistence type="predicted"/>
<dbReference type="PROSITE" id="PS51257">
    <property type="entry name" value="PROKAR_LIPOPROTEIN"/>
    <property type="match status" value="1"/>
</dbReference>
<name>A0ABS8AWJ8_9BACT</name>
<organism evidence="1 2">
    <name type="scientific">Hymenobacter lucidus</name>
    <dbReference type="NCBI Taxonomy" id="2880930"/>
    <lineage>
        <taxon>Bacteria</taxon>
        <taxon>Pseudomonadati</taxon>
        <taxon>Bacteroidota</taxon>
        <taxon>Cytophagia</taxon>
        <taxon>Cytophagales</taxon>
        <taxon>Hymenobacteraceae</taxon>
        <taxon>Hymenobacter</taxon>
    </lineage>
</organism>
<sequence length="173" mass="19306">MKALSILCLTLMSGCNSPDSKIEPQSHLPIPAKLEYKPKTTLTDFIVIPTLHPDLVSAVELNQVDSLLKACVAEFNRAAEADYADMHKTHSEIPFRKENYVIDLSAYKKQLVVSVNSKGVKTVWVNCFCSDEADFPNWKREIVDITDGGNCFFNVRLNLTEGTWEDLQANGVA</sequence>
<dbReference type="RefSeq" id="WP_226178313.1">
    <property type="nucleotide sequence ID" value="NZ_JAJADR010000006.1"/>
</dbReference>